<feature type="compositionally biased region" description="Low complexity" evidence="1">
    <location>
        <begin position="202"/>
        <end position="213"/>
    </location>
</feature>
<feature type="compositionally biased region" description="Low complexity" evidence="1">
    <location>
        <begin position="131"/>
        <end position="154"/>
    </location>
</feature>
<protein>
    <submittedName>
        <fullName evidence="2">SUKH-4 family immunity protein</fullName>
    </submittedName>
</protein>
<keyword evidence="3" id="KW-1185">Reference proteome</keyword>
<dbReference type="Proteomes" id="UP001167160">
    <property type="component" value="Unassembled WGS sequence"/>
</dbReference>
<proteinExistence type="predicted"/>
<dbReference type="RefSeq" id="WP_251416607.1">
    <property type="nucleotide sequence ID" value="NZ_JAMQGM010000037.1"/>
</dbReference>
<evidence type="ECO:0000313" key="3">
    <source>
        <dbReference type="Proteomes" id="UP001167160"/>
    </source>
</evidence>
<feature type="region of interest" description="Disordered" evidence="1">
    <location>
        <begin position="130"/>
        <end position="469"/>
    </location>
</feature>
<accession>A0ABT0X9D4</accession>
<evidence type="ECO:0000256" key="1">
    <source>
        <dbReference type="SAM" id="MobiDB-lite"/>
    </source>
</evidence>
<feature type="compositionally biased region" description="Gly residues" evidence="1">
    <location>
        <begin position="318"/>
        <end position="331"/>
    </location>
</feature>
<reference evidence="2" key="1">
    <citation type="journal article" date="2023" name="Int. J. Syst. Evol. Microbiol.">
        <title>Streptomyces meridianus sp. nov. isolated from brackish water of the Tagus estuary in Alcochete, Portugal.</title>
        <authorList>
            <person name="Santos J.D.N."/>
            <person name="Klimek D."/>
            <person name="Calusinska M."/>
            <person name="Lobo Da Cunha A."/>
            <person name="Catita J."/>
            <person name="Goncalves H."/>
            <person name="Gonzalez I."/>
            <person name="Reyes F."/>
            <person name="Lage O.M."/>
        </authorList>
    </citation>
    <scope>NUCLEOTIDE SEQUENCE</scope>
    <source>
        <strain evidence="2">MTZ3.1</strain>
    </source>
</reference>
<gene>
    <name evidence="2" type="ORF">M1E25_17610</name>
</gene>
<feature type="compositionally biased region" description="Pro residues" evidence="1">
    <location>
        <begin position="388"/>
        <end position="403"/>
    </location>
</feature>
<dbReference type="Pfam" id="PF14440">
    <property type="entry name" value="XOO_2897-deam"/>
    <property type="match status" value="1"/>
</dbReference>
<comment type="caution">
    <text evidence="2">The sequence shown here is derived from an EMBL/GenBank/DDBJ whole genome shotgun (WGS) entry which is preliminary data.</text>
</comment>
<name>A0ABT0X9D4_9ACTN</name>
<dbReference type="Pfam" id="PF14435">
    <property type="entry name" value="SUKH-4"/>
    <property type="match status" value="1"/>
</dbReference>
<dbReference type="InterPro" id="IPR025851">
    <property type="entry name" value="SUKH-4"/>
</dbReference>
<dbReference type="InterPro" id="IPR032722">
    <property type="entry name" value="Deaminase_XOO_2897"/>
</dbReference>
<dbReference type="EMBL" id="JAMQGM010000037">
    <property type="protein sequence ID" value="MCM2579144.1"/>
    <property type="molecule type" value="Genomic_DNA"/>
</dbReference>
<organism evidence="2 3">
    <name type="scientific">Streptomyces meridianus</name>
    <dbReference type="NCBI Taxonomy" id="2938945"/>
    <lineage>
        <taxon>Bacteria</taxon>
        <taxon>Bacillati</taxon>
        <taxon>Actinomycetota</taxon>
        <taxon>Actinomycetes</taxon>
        <taxon>Kitasatosporales</taxon>
        <taxon>Streptomycetaceae</taxon>
        <taxon>Streptomyces</taxon>
    </lineage>
</organism>
<sequence>MSAVVTFAQAQDRAERWVNDGVPAGRHHEVRVREFGLGFVAWAEQGADRTDGPGGAAGRQRLVIARDSGDATLWPGFPVDEVIRRYEEMYGGGAGPVEPAVPAPRRVDLEATSFLLSPPEWLQEAADRMGVPRAPDAPSDAPVSSDSPAGAAGSQEGSQHGRGRGTPAAVPRPDGGAPAAGDGGASSPVPGGAPAGDGTAGGATPWAGTDTTGSGADADRSVPPPMTVFDAPPARAAEERSEAGAAPDARTRLLTNSGALPPTAVAPAAPEEGRSASRVPPMPTAPPGPRAAAEAADAETERAARGGPGVPPPPGVPGVPGEGTPAGGAGGYVPTQVVAQVGPDGPVGSGAPEGSPAVDAPAPQGDGVHHARTMLAGPGGAGAAAPGPGAPPPPGPPGPPGPVGKPQAQSPGTPAPGVPSAGQRPGDGGVHHAATMLAGPSAYPGGPGPGAAPPVRHGAPQPPAGQPMVGPGYMAVLRYRAADGSEQQLIRRSAPGTPHPEWQILHELRAMNVPPQQVLELHTELESCELPGGYCGRMIRESWPQVRISHTAGYGRDHAARRQGIAHLIEHQGELHQVADAPARPAPNRVPLPHPSQVRPAPPVPVEGIAHELMQAFGPQAVFRFDQRAVSRQGVPDAVAQTLVLAGLPVEIGPFFWAQVQPGRPVPTLAELAAEHGVQPGPDAGSYLVMGSDFGRRLCVRYGTADIVAVPMEAPSAGGPPTAPQFVNTGLPEFVRCLALLGRMWRLRYGLNPEQAGRWTVDFQAQLAVLDPAALASPENWWAVLLEQMWDGML</sequence>
<feature type="compositionally biased region" description="Low complexity" evidence="1">
    <location>
        <begin position="259"/>
        <end position="270"/>
    </location>
</feature>
<evidence type="ECO:0000313" key="2">
    <source>
        <dbReference type="EMBL" id="MCM2579144.1"/>
    </source>
</evidence>
<feature type="compositionally biased region" description="Pro residues" evidence="1">
    <location>
        <begin position="280"/>
        <end position="289"/>
    </location>
</feature>
<feature type="compositionally biased region" description="Low complexity" evidence="1">
    <location>
        <begin position="167"/>
        <end position="192"/>
    </location>
</feature>